<sequence length="239" mass="27504">MTYRRLPPESEMPQVFGEWLNWLSLYELRPPSTIKAYSQGVRRVISFAEFPPSEFAEFGPNAWNQASLTDTVREMMVVGEISASTFNQSLAALKSFFHYCRADFLVDTVPDVYRIQQMSRVAVPRQEPECYHLDQVRHLFKAATESDYEQGLRIHWPARDLAMCGFLAVLGLRASELFGADLAWISPEYQVDQPFGLTRVNESLGDYLDWVPRERHVDWVDVIRVVGKGLCTRHLPMTP</sequence>
<evidence type="ECO:0000259" key="2">
    <source>
        <dbReference type="PROSITE" id="PS51900"/>
    </source>
</evidence>
<reference evidence="3" key="1">
    <citation type="submission" date="2018-05" db="EMBL/GenBank/DDBJ databases">
        <authorList>
            <person name="Lanie J.A."/>
            <person name="Ng W.-L."/>
            <person name="Kazmierczak K.M."/>
            <person name="Andrzejewski T.M."/>
            <person name="Davidsen T.M."/>
            <person name="Wayne K.J."/>
            <person name="Tettelin H."/>
            <person name="Glass J.I."/>
            <person name="Rusch D."/>
            <person name="Podicherti R."/>
            <person name="Tsui H.-C.T."/>
            <person name="Winkler M.E."/>
        </authorList>
    </citation>
    <scope>NUCLEOTIDE SEQUENCE</scope>
</reference>
<protein>
    <recommendedName>
        <fullName evidence="2">Core-binding (CB) domain-containing protein</fullName>
    </recommendedName>
</protein>
<name>A0A382V207_9ZZZZ</name>
<organism evidence="3">
    <name type="scientific">marine metagenome</name>
    <dbReference type="NCBI Taxonomy" id="408172"/>
    <lineage>
        <taxon>unclassified sequences</taxon>
        <taxon>metagenomes</taxon>
        <taxon>ecological metagenomes</taxon>
    </lineage>
</organism>
<dbReference type="EMBL" id="UINC01148551">
    <property type="protein sequence ID" value="SVD40504.1"/>
    <property type="molecule type" value="Genomic_DNA"/>
</dbReference>
<dbReference type="AlphaFoldDB" id="A0A382V207"/>
<dbReference type="SUPFAM" id="SSF56349">
    <property type="entry name" value="DNA breaking-rejoining enzymes"/>
    <property type="match status" value="1"/>
</dbReference>
<dbReference type="GO" id="GO:0003677">
    <property type="term" value="F:DNA binding"/>
    <property type="evidence" value="ECO:0007669"/>
    <property type="project" value="UniProtKB-KW"/>
</dbReference>
<gene>
    <name evidence="3" type="ORF">METZ01_LOCUS393358</name>
</gene>
<accession>A0A382V207</accession>
<keyword evidence="1" id="KW-0238">DNA-binding</keyword>
<proteinExistence type="predicted"/>
<dbReference type="Gene3D" id="1.10.150.130">
    <property type="match status" value="1"/>
</dbReference>
<dbReference type="InterPro" id="IPR011010">
    <property type="entry name" value="DNA_brk_join_enz"/>
</dbReference>
<evidence type="ECO:0000256" key="1">
    <source>
        <dbReference type="ARBA" id="ARBA00023125"/>
    </source>
</evidence>
<dbReference type="InterPro" id="IPR010998">
    <property type="entry name" value="Integrase_recombinase_N"/>
</dbReference>
<feature type="domain" description="Core-binding (CB)" evidence="2">
    <location>
        <begin position="10"/>
        <end position="101"/>
    </location>
</feature>
<evidence type="ECO:0000313" key="3">
    <source>
        <dbReference type="EMBL" id="SVD40504.1"/>
    </source>
</evidence>
<feature type="non-terminal residue" evidence="3">
    <location>
        <position position="239"/>
    </location>
</feature>
<dbReference type="InterPro" id="IPR044068">
    <property type="entry name" value="CB"/>
</dbReference>
<dbReference type="PROSITE" id="PS51900">
    <property type="entry name" value="CB"/>
    <property type="match status" value="1"/>
</dbReference>